<dbReference type="SUPFAM" id="SSF64518">
    <property type="entry name" value="Phase 1 flagellin"/>
    <property type="match status" value="1"/>
</dbReference>
<dbReference type="PANTHER" id="PTHR30033">
    <property type="entry name" value="FLAGELLAR HOOK-ASSOCIATED PROTEIN 1"/>
    <property type="match status" value="1"/>
</dbReference>
<dbReference type="Pfam" id="PF22638">
    <property type="entry name" value="FlgK_D1"/>
    <property type="match status" value="1"/>
</dbReference>
<evidence type="ECO:0000256" key="4">
    <source>
        <dbReference type="ARBA" id="ARBA00016244"/>
    </source>
</evidence>
<accession>A0ABN1A7G3</accession>
<evidence type="ECO:0000256" key="3">
    <source>
        <dbReference type="ARBA" id="ARBA00009677"/>
    </source>
</evidence>
<name>A0ABN1A7G3_9SPHN</name>
<evidence type="ECO:0000256" key="6">
    <source>
        <dbReference type="ARBA" id="ARBA00023143"/>
    </source>
</evidence>
<dbReference type="RefSeq" id="WP_229956628.1">
    <property type="nucleotide sequence ID" value="NZ_BAAAEM010000002.1"/>
</dbReference>
<comment type="similarity">
    <text evidence="3">Belongs to the flagella basal body rod proteins family.</text>
</comment>
<dbReference type="NCBIfam" id="TIGR02492">
    <property type="entry name" value="flgK_ends"/>
    <property type="match status" value="1"/>
</dbReference>
<keyword evidence="6" id="KW-0975">Bacterial flagellum</keyword>
<feature type="domain" description="Flagellar basal-body/hook protein C-terminal" evidence="7">
    <location>
        <begin position="403"/>
        <end position="441"/>
    </location>
</feature>
<evidence type="ECO:0000313" key="10">
    <source>
        <dbReference type="Proteomes" id="UP001500713"/>
    </source>
</evidence>
<dbReference type="InterPro" id="IPR053927">
    <property type="entry name" value="FlgK_helical"/>
</dbReference>
<dbReference type="InterPro" id="IPR010930">
    <property type="entry name" value="Flg_bb/hook_C_dom"/>
</dbReference>
<dbReference type="InterPro" id="IPR002371">
    <property type="entry name" value="FlgK"/>
</dbReference>
<evidence type="ECO:0000259" key="8">
    <source>
        <dbReference type="Pfam" id="PF22638"/>
    </source>
</evidence>
<dbReference type="PANTHER" id="PTHR30033:SF2">
    <property type="entry name" value="FLAGELLAR HOOK PROTEIN"/>
    <property type="match status" value="1"/>
</dbReference>
<protein>
    <recommendedName>
        <fullName evidence="4">Flagellar hook-associated protein 1</fullName>
    </recommendedName>
</protein>
<evidence type="ECO:0000313" key="9">
    <source>
        <dbReference type="EMBL" id="GAA0469440.1"/>
    </source>
</evidence>
<evidence type="ECO:0000256" key="5">
    <source>
        <dbReference type="ARBA" id="ARBA00022525"/>
    </source>
</evidence>
<dbReference type="Proteomes" id="UP001500713">
    <property type="component" value="Unassembled WGS sequence"/>
</dbReference>
<evidence type="ECO:0000259" key="7">
    <source>
        <dbReference type="Pfam" id="PF06429"/>
    </source>
</evidence>
<dbReference type="Pfam" id="PF06429">
    <property type="entry name" value="Flg_bbr_C"/>
    <property type="match status" value="1"/>
</dbReference>
<organism evidence="9 10">
    <name type="scientific">Parasphingorhabdus litoris</name>
    <dbReference type="NCBI Taxonomy" id="394733"/>
    <lineage>
        <taxon>Bacteria</taxon>
        <taxon>Pseudomonadati</taxon>
        <taxon>Pseudomonadota</taxon>
        <taxon>Alphaproteobacteria</taxon>
        <taxon>Sphingomonadales</taxon>
        <taxon>Sphingomonadaceae</taxon>
        <taxon>Parasphingorhabdus</taxon>
    </lineage>
</organism>
<keyword evidence="9" id="KW-0969">Cilium</keyword>
<comment type="subcellular location">
    <subcellularLocation>
        <location evidence="1">Bacterial flagellum</location>
    </subcellularLocation>
    <subcellularLocation>
        <location evidence="2">Secreted</location>
    </subcellularLocation>
</comment>
<keyword evidence="5" id="KW-0964">Secreted</keyword>
<feature type="domain" description="Flagellar hook-associated protein FlgK helical" evidence="8">
    <location>
        <begin position="97"/>
        <end position="319"/>
    </location>
</feature>
<proteinExistence type="inferred from homology"/>
<keyword evidence="9" id="KW-0966">Cell projection</keyword>
<dbReference type="EMBL" id="BAAAEM010000002">
    <property type="protein sequence ID" value="GAA0469440.1"/>
    <property type="molecule type" value="Genomic_DNA"/>
</dbReference>
<reference evidence="9 10" key="1">
    <citation type="journal article" date="2019" name="Int. J. Syst. Evol. Microbiol.">
        <title>The Global Catalogue of Microorganisms (GCM) 10K type strain sequencing project: providing services to taxonomists for standard genome sequencing and annotation.</title>
        <authorList>
            <consortium name="The Broad Institute Genomics Platform"/>
            <consortium name="The Broad Institute Genome Sequencing Center for Infectious Disease"/>
            <person name="Wu L."/>
            <person name="Ma J."/>
        </authorList>
    </citation>
    <scope>NUCLEOTIDE SEQUENCE [LARGE SCALE GENOMIC DNA]</scope>
    <source>
        <strain evidence="9 10">JCM 14162</strain>
    </source>
</reference>
<sequence length="442" mass="46503">MTDMYSIGSSGIRAYQRALSTISLNISNAENPNYVRRNLRLRELSGSAEINPYLLQQTGFGGVETAGIMRAADPFLEANVRLTGAALYGAETRSRWMQNVETALGDTAHGIGTKLKTMFALAEELSSAPFSNVLRNQFISDIEAAVTAINRTANDLADRSDQISAAAEQEVIEFNEALENLAKTNLALRSAADGSSKQAALLDQRDVALAVLSERMDVTISFADKGIANITYDGQSLVDIGQTNSVSVVTAANVTISLSVNGNSVAPPSRGSVSALISSAATTVQRRAELDSLANQFATDINAWQAAGQTNAGTPGQPILNAAGGAAALAMATRDPADLALATPGAANGNITNFSSLRGANGIEQVWTNIVGAQAIVTAAAESENAATKAQYEAAREARDNLSSVNLDREAADLLRFQEAYNASARVIQVARENMQNILALF</sequence>
<comment type="caution">
    <text evidence="9">The sequence shown here is derived from an EMBL/GenBank/DDBJ whole genome shotgun (WGS) entry which is preliminary data.</text>
</comment>
<gene>
    <name evidence="9" type="primary">flgK</name>
    <name evidence="9" type="ORF">GCM10009096_07960</name>
</gene>
<evidence type="ECO:0000256" key="1">
    <source>
        <dbReference type="ARBA" id="ARBA00004365"/>
    </source>
</evidence>
<evidence type="ECO:0000256" key="2">
    <source>
        <dbReference type="ARBA" id="ARBA00004613"/>
    </source>
</evidence>
<keyword evidence="10" id="KW-1185">Reference proteome</keyword>
<keyword evidence="9" id="KW-0282">Flagellum</keyword>